<keyword evidence="5" id="KW-1185">Reference proteome</keyword>
<keyword evidence="2" id="KW-1133">Transmembrane helix</keyword>
<dbReference type="Proteomes" id="UP001439984">
    <property type="component" value="Unassembled WGS sequence"/>
</dbReference>
<keyword evidence="2" id="KW-0812">Transmembrane</keyword>
<evidence type="ECO:0000313" key="5">
    <source>
        <dbReference type="Proteomes" id="UP001439984"/>
    </source>
</evidence>
<evidence type="ECO:0000259" key="3">
    <source>
        <dbReference type="Pfam" id="PF20155"/>
    </source>
</evidence>
<comment type="caution">
    <text evidence="4">The sequence shown here is derived from an EMBL/GenBank/DDBJ whole genome shotgun (WGS) entry which is preliminary data.</text>
</comment>
<feature type="transmembrane region" description="Helical" evidence="2">
    <location>
        <begin position="581"/>
        <end position="607"/>
    </location>
</feature>
<dbReference type="EMBL" id="JBBNIB010000106">
    <property type="protein sequence ID" value="MEQ2687796.1"/>
    <property type="molecule type" value="Genomic_DNA"/>
</dbReference>
<feature type="domain" description="Tape measure protein N-terminal" evidence="3">
    <location>
        <begin position="343"/>
        <end position="527"/>
    </location>
</feature>
<evidence type="ECO:0000313" key="4">
    <source>
        <dbReference type="EMBL" id="MEQ2687796.1"/>
    </source>
</evidence>
<dbReference type="NCBIfam" id="TIGR02675">
    <property type="entry name" value="tape_meas_nterm"/>
    <property type="match status" value="1"/>
</dbReference>
<feature type="transmembrane region" description="Helical" evidence="2">
    <location>
        <begin position="619"/>
        <end position="639"/>
    </location>
</feature>
<evidence type="ECO:0000256" key="2">
    <source>
        <dbReference type="SAM" id="Phobius"/>
    </source>
</evidence>
<dbReference type="Pfam" id="PF20155">
    <property type="entry name" value="TMP_3"/>
    <property type="match status" value="1"/>
</dbReference>
<proteinExistence type="predicted"/>
<organism evidence="4 5">
    <name type="scientific">Faecalibacterium longum</name>
    <dbReference type="NCBI Taxonomy" id="1851428"/>
    <lineage>
        <taxon>Bacteria</taxon>
        <taxon>Bacillati</taxon>
        <taxon>Bacillota</taxon>
        <taxon>Clostridia</taxon>
        <taxon>Eubacteriales</taxon>
        <taxon>Oscillospiraceae</taxon>
        <taxon>Faecalibacterium</taxon>
    </lineage>
</organism>
<name>A0ABV1IMI9_9FIRM</name>
<sequence length="866" mass="91015">MGKIHNVFYLEDRFSSTFGRYLQLAQQASGQTLTAKAAAQIYSVSVQTEAANMAQAAQIASVQQQTAVQAAAASSQQTAAVHTQAAQEAIQAVQRVAAASQQNAAVQEQAAQEVIHTQQQLSAVQSEAATSVARHSEALKAAEASARNYQSVLGSIERQVIKANARFDALYEQEQELIAAGGQTTAAFKKLDVQLDNQGASVRFLEAQQAALTQKYNAAAAAVQNETAALSRAQAAQTQAAQAATSAASAAQELSSAQTDAAEASGQAASAMRQASDAAEQAASAAGRAADTADQATAAAKRASNANREFEDSSGLAAKAANSLTQELKKLVGGYLGIQTLKKAADLSDTLVSTRTRLDQMNDGLQTTAKLETMIYQAAQNSRGSFVDTLGLVSQLGTMAGSAFDNTQEVVLFAEQLNKKLALSGASGMAAQAAILQLEQGLASGVLRGDELNSVMEQTPALAKTIADYLQVSIGDLRTMGSEGKITAAIVKNALFSAAEETNAAFEKTPMTWAQVWTTVTNIAVRALDPLLSGINWVANNIDTLAPIVLATGSAFGVMLIAANWTNILTFATQKAAAAQAFLNAVMAANPAALAAAGVLLLVGALYGGVAIMNHFADTSVSATGIIAGSFAVMGAFVYNSTLVPLQNGFAMFVNFLGNAFNNPTAAVKILFYDMAITVMQYLQNIAGALEGLVNMVPGVTVDLTSGLDSWVTKLNRDRQYEKWASGYTEYVTPWENMDLSKAYTKGYNWGADLSFSDLFSGLLGNGMGDLAIPQAANINDLLKNIDKNTSKIAKTVDMSDEQIKMLVDVAERKYVNNINLTSQTPMITIKGQNTGDTEQDARNVAEILRDTLLELRSAGSTVTVN</sequence>
<dbReference type="RefSeq" id="WP_227623347.1">
    <property type="nucleotide sequence ID" value="NZ_JBBNIB010000106.1"/>
</dbReference>
<feature type="region of interest" description="Disordered" evidence="1">
    <location>
        <begin position="296"/>
        <end position="315"/>
    </location>
</feature>
<reference evidence="4 5" key="1">
    <citation type="submission" date="2024-04" db="EMBL/GenBank/DDBJ databases">
        <title>Human intestinal bacterial collection.</title>
        <authorList>
            <person name="Pauvert C."/>
            <person name="Hitch T.C.A."/>
            <person name="Clavel T."/>
        </authorList>
    </citation>
    <scope>NUCLEOTIDE SEQUENCE [LARGE SCALE GENOMIC DNA]</scope>
    <source>
        <strain evidence="4 5">CLA-AA-H236</strain>
    </source>
</reference>
<feature type="transmembrane region" description="Helical" evidence="2">
    <location>
        <begin position="545"/>
        <end position="569"/>
    </location>
</feature>
<keyword evidence="2" id="KW-0472">Membrane</keyword>
<gene>
    <name evidence="4" type="ORF">AAAU72_06335</name>
</gene>
<feature type="region of interest" description="Disordered" evidence="1">
    <location>
        <begin position="258"/>
        <end position="290"/>
    </location>
</feature>
<feature type="compositionally biased region" description="Low complexity" evidence="1">
    <location>
        <begin position="296"/>
        <end position="307"/>
    </location>
</feature>
<accession>A0ABV1IMI9</accession>
<protein>
    <submittedName>
        <fullName evidence="4">Tape measure protein</fullName>
    </submittedName>
</protein>
<evidence type="ECO:0000256" key="1">
    <source>
        <dbReference type="SAM" id="MobiDB-lite"/>
    </source>
</evidence>
<dbReference type="InterPro" id="IPR013491">
    <property type="entry name" value="Tape_meas_N"/>
</dbReference>